<dbReference type="Gene3D" id="3.40.30.10">
    <property type="entry name" value="Glutaredoxin"/>
    <property type="match status" value="1"/>
</dbReference>
<dbReference type="InterPro" id="IPR013740">
    <property type="entry name" value="Redoxin"/>
</dbReference>
<dbReference type="InterPro" id="IPR036249">
    <property type="entry name" value="Thioredoxin-like_sf"/>
</dbReference>
<dbReference type="SUPFAM" id="SSF52833">
    <property type="entry name" value="Thioredoxin-like"/>
    <property type="match status" value="1"/>
</dbReference>
<dbReference type="Pfam" id="PF08534">
    <property type="entry name" value="Redoxin"/>
    <property type="match status" value="1"/>
</dbReference>
<comment type="caution">
    <text evidence="2">The sequence shown here is derived from an EMBL/GenBank/DDBJ whole genome shotgun (WGS) entry which is preliminary data.</text>
</comment>
<evidence type="ECO:0000259" key="1">
    <source>
        <dbReference type="PROSITE" id="PS51352"/>
    </source>
</evidence>
<dbReference type="OrthoDB" id="9815205at2"/>
<dbReference type="GO" id="GO:0016491">
    <property type="term" value="F:oxidoreductase activity"/>
    <property type="evidence" value="ECO:0007669"/>
    <property type="project" value="InterPro"/>
</dbReference>
<evidence type="ECO:0000313" key="3">
    <source>
        <dbReference type="Proteomes" id="UP000307244"/>
    </source>
</evidence>
<dbReference type="EMBL" id="SWBQ01000007">
    <property type="protein sequence ID" value="TKC03771.1"/>
    <property type="molecule type" value="Genomic_DNA"/>
</dbReference>
<name>A0A4U1CH66_9SPHI</name>
<dbReference type="AlphaFoldDB" id="A0A4U1CH66"/>
<dbReference type="InterPro" id="IPR013766">
    <property type="entry name" value="Thioredoxin_domain"/>
</dbReference>
<feature type="domain" description="Thioredoxin" evidence="1">
    <location>
        <begin position="11"/>
        <end position="163"/>
    </location>
</feature>
<dbReference type="CDD" id="cd02966">
    <property type="entry name" value="TlpA_like_family"/>
    <property type="match status" value="1"/>
</dbReference>
<sequence>MIQNLMKIGLFQPEVPAKVASAEPDLTKGTPVLFKDANGKLIDLASLKGKVVFINFWATWCPPCIAEMPSINGLYKKYKDNKNVVFIMADVDGTIDSSTAFMKKKGYVLPVHIPASSMPKEYFSGSMPTTIVLDKQGRLSFNHVGGADYSNPEVAAFIDKLLKMNL</sequence>
<dbReference type="Proteomes" id="UP000307244">
    <property type="component" value="Unassembled WGS sequence"/>
</dbReference>
<proteinExistence type="predicted"/>
<dbReference type="PANTHER" id="PTHR42852:SF13">
    <property type="entry name" value="PROTEIN DIPZ"/>
    <property type="match status" value="1"/>
</dbReference>
<evidence type="ECO:0000313" key="2">
    <source>
        <dbReference type="EMBL" id="TKC03771.1"/>
    </source>
</evidence>
<protein>
    <submittedName>
        <fullName evidence="2">TlpA family protein disulfide reductase</fullName>
    </submittedName>
</protein>
<organism evidence="2 3">
    <name type="scientific">Pedobacter frigoris</name>
    <dbReference type="NCBI Taxonomy" id="2571272"/>
    <lineage>
        <taxon>Bacteria</taxon>
        <taxon>Pseudomonadati</taxon>
        <taxon>Bacteroidota</taxon>
        <taxon>Sphingobacteriia</taxon>
        <taxon>Sphingobacteriales</taxon>
        <taxon>Sphingobacteriaceae</taxon>
        <taxon>Pedobacter</taxon>
    </lineage>
</organism>
<dbReference type="InterPro" id="IPR050553">
    <property type="entry name" value="Thioredoxin_ResA/DsbE_sf"/>
</dbReference>
<reference evidence="2 3" key="1">
    <citation type="submission" date="2019-04" db="EMBL/GenBank/DDBJ databases">
        <title>Pedobacter sp. RP-3-15 sp. nov., isolated from Arctic soil.</title>
        <authorList>
            <person name="Dahal R.H."/>
            <person name="Kim D.-U."/>
        </authorList>
    </citation>
    <scope>NUCLEOTIDE SEQUENCE [LARGE SCALE GENOMIC DNA]</scope>
    <source>
        <strain evidence="2 3">RP-3-15</strain>
    </source>
</reference>
<keyword evidence="3" id="KW-1185">Reference proteome</keyword>
<dbReference type="PANTHER" id="PTHR42852">
    <property type="entry name" value="THIOL:DISULFIDE INTERCHANGE PROTEIN DSBE"/>
    <property type="match status" value="1"/>
</dbReference>
<accession>A0A4U1CH66</accession>
<gene>
    <name evidence="2" type="ORF">FA047_19455</name>
</gene>
<dbReference type="PROSITE" id="PS51352">
    <property type="entry name" value="THIOREDOXIN_2"/>
    <property type="match status" value="1"/>
</dbReference>